<reference evidence="2 3" key="1">
    <citation type="journal article" date="2015" name="Nature">
        <title>rRNA introns, odd ribosomes, and small enigmatic genomes across a large radiation of phyla.</title>
        <authorList>
            <person name="Brown C.T."/>
            <person name="Hug L.A."/>
            <person name="Thomas B.C."/>
            <person name="Sharon I."/>
            <person name="Castelle C.J."/>
            <person name="Singh A."/>
            <person name="Wilkins M.J."/>
            <person name="Williams K.H."/>
            <person name="Banfield J.F."/>
        </authorList>
    </citation>
    <scope>NUCLEOTIDE SEQUENCE [LARGE SCALE GENOMIC DNA]</scope>
</reference>
<feature type="transmembrane region" description="Helical" evidence="1">
    <location>
        <begin position="332"/>
        <end position="354"/>
    </location>
</feature>
<gene>
    <name evidence="2" type="ORF">UX27_C0010G0004</name>
</gene>
<protein>
    <submittedName>
        <fullName evidence="2">Uncharacterized protein</fullName>
    </submittedName>
</protein>
<name>A0A0G1NF10_9BACT</name>
<comment type="caution">
    <text evidence="2">The sequence shown here is derived from an EMBL/GenBank/DDBJ whole genome shotgun (WGS) entry which is preliminary data.</text>
</comment>
<dbReference type="EMBL" id="LCLO01000010">
    <property type="protein sequence ID" value="KKU19109.1"/>
    <property type="molecule type" value="Genomic_DNA"/>
</dbReference>
<accession>A0A0G1NF10</accession>
<keyword evidence="1" id="KW-1133">Transmembrane helix</keyword>
<organism evidence="2 3">
    <name type="scientific">Candidatus Azambacteria bacterium GW2011_GWA2_45_90</name>
    <dbReference type="NCBI Taxonomy" id="1618614"/>
    <lineage>
        <taxon>Bacteria</taxon>
        <taxon>Candidatus Azamiibacteriota</taxon>
    </lineage>
</organism>
<feature type="transmembrane region" description="Helical" evidence="1">
    <location>
        <begin position="37"/>
        <end position="54"/>
    </location>
</feature>
<dbReference type="Proteomes" id="UP000034644">
    <property type="component" value="Unassembled WGS sequence"/>
</dbReference>
<keyword evidence="1" id="KW-0812">Transmembrane</keyword>
<keyword evidence="1" id="KW-0472">Membrane</keyword>
<evidence type="ECO:0000313" key="2">
    <source>
        <dbReference type="EMBL" id="KKU19109.1"/>
    </source>
</evidence>
<proteinExistence type="predicted"/>
<dbReference type="AlphaFoldDB" id="A0A0G1NF10"/>
<evidence type="ECO:0000313" key="3">
    <source>
        <dbReference type="Proteomes" id="UP000034644"/>
    </source>
</evidence>
<evidence type="ECO:0000256" key="1">
    <source>
        <dbReference type="SAM" id="Phobius"/>
    </source>
</evidence>
<sequence length="362" mass="42071">MELFLLLLVPLFLALAGFLYSAYRQDSRYAINIKEFLVLVGVVSIVIVLGYFAARMTSMRDQEIWNGRIVEKERQWTSCSHSYPCNPYPCNCDKDGCDICWNTCYEHGNDWNWVLQTSNSETIYIHRVDSQGAHEPPRFTRAKISDPSALTHGYENYIKANPWSLLRRHGLTEKFKEIIPEYPLEVRDYHFIDRFLSVKVPVKDIEAWNNDLTELNAELGKKKEVNIIFIAVPTPDSSYIHALEEAWLGGKKNDFVVVFGVTEYPKIDWVRVMSWTRVEELKIALRDELQNIGTLEKRQEIIAKTAELVDRQFVRTRMREFEYLAAGLRPPLWAMVTLFILGIGLSVGLTIYFWKNDPFGTR</sequence>